<evidence type="ECO:0000313" key="4">
    <source>
        <dbReference type="Proteomes" id="UP000765507"/>
    </source>
</evidence>
<name>A0A8T1S4T0_CHESE</name>
<gene>
    <name evidence="3" type="ORF">G0U57_018509</name>
</gene>
<dbReference type="InterPro" id="IPR036179">
    <property type="entry name" value="Ig-like_dom_sf"/>
</dbReference>
<evidence type="ECO:0000259" key="2">
    <source>
        <dbReference type="PROSITE" id="PS50835"/>
    </source>
</evidence>
<dbReference type="OrthoDB" id="9397084at2759"/>
<evidence type="ECO:0000256" key="1">
    <source>
        <dbReference type="SAM" id="MobiDB-lite"/>
    </source>
</evidence>
<proteinExistence type="predicted"/>
<dbReference type="EMBL" id="JAHGAV010000688">
    <property type="protein sequence ID" value="KAG6924019.1"/>
    <property type="molecule type" value="Genomic_DNA"/>
</dbReference>
<accession>A0A8T1S4T0</accession>
<comment type="caution">
    <text evidence="3">The sequence shown here is derived from an EMBL/GenBank/DDBJ whole genome shotgun (WGS) entry which is preliminary data.</text>
</comment>
<organism evidence="3 4">
    <name type="scientific">Chelydra serpentina</name>
    <name type="common">Snapping turtle</name>
    <name type="synonym">Testudo serpentina</name>
    <dbReference type="NCBI Taxonomy" id="8475"/>
    <lineage>
        <taxon>Eukaryota</taxon>
        <taxon>Metazoa</taxon>
        <taxon>Chordata</taxon>
        <taxon>Craniata</taxon>
        <taxon>Vertebrata</taxon>
        <taxon>Euteleostomi</taxon>
        <taxon>Archelosauria</taxon>
        <taxon>Testudinata</taxon>
        <taxon>Testudines</taxon>
        <taxon>Cryptodira</taxon>
        <taxon>Durocryptodira</taxon>
        <taxon>Americhelydia</taxon>
        <taxon>Chelydroidea</taxon>
        <taxon>Chelydridae</taxon>
        <taxon>Chelydra</taxon>
    </lineage>
</organism>
<reference evidence="3 4" key="1">
    <citation type="journal article" date="2020" name="G3 (Bethesda)">
        <title>Draft Genome of the Common Snapping Turtle, Chelydra serpentina, a Model for Phenotypic Plasticity in Reptiles.</title>
        <authorList>
            <person name="Das D."/>
            <person name="Singh S.K."/>
            <person name="Bierstedt J."/>
            <person name="Erickson A."/>
            <person name="Galli G.L.J."/>
            <person name="Crossley D.A. 2nd"/>
            <person name="Rhen T."/>
        </authorList>
    </citation>
    <scope>NUCLEOTIDE SEQUENCE [LARGE SCALE GENOMIC DNA]</scope>
    <source>
        <strain evidence="3">KW</strain>
    </source>
</reference>
<dbReference type="Gene3D" id="2.60.40.10">
    <property type="entry name" value="Immunoglobulins"/>
    <property type="match status" value="1"/>
</dbReference>
<protein>
    <recommendedName>
        <fullName evidence="2">Ig-like domain-containing protein</fullName>
    </recommendedName>
</protein>
<dbReference type="Proteomes" id="UP000765507">
    <property type="component" value="Unassembled WGS sequence"/>
</dbReference>
<sequence length="104" mass="11025">SARPGDSVRLKCSVFSQFMATRIVFCKDGEEVSSQRGLKKKAMYNYNPVVSGVSSGNYTCGYEIKDSDNRVNRSQLSPARGLSVTGDDSSSGGVGGSPAQGKCF</sequence>
<evidence type="ECO:0000313" key="3">
    <source>
        <dbReference type="EMBL" id="KAG6924019.1"/>
    </source>
</evidence>
<feature type="domain" description="Ig-like" evidence="2">
    <location>
        <begin position="1"/>
        <end position="77"/>
    </location>
</feature>
<keyword evidence="4" id="KW-1185">Reference proteome</keyword>
<dbReference type="PROSITE" id="PS50835">
    <property type="entry name" value="IG_LIKE"/>
    <property type="match status" value="1"/>
</dbReference>
<dbReference type="SUPFAM" id="SSF48726">
    <property type="entry name" value="Immunoglobulin"/>
    <property type="match status" value="1"/>
</dbReference>
<feature type="non-terminal residue" evidence="3">
    <location>
        <position position="104"/>
    </location>
</feature>
<dbReference type="AlphaFoldDB" id="A0A8T1S4T0"/>
<dbReference type="InterPro" id="IPR007110">
    <property type="entry name" value="Ig-like_dom"/>
</dbReference>
<feature type="region of interest" description="Disordered" evidence="1">
    <location>
        <begin position="69"/>
        <end position="104"/>
    </location>
</feature>
<dbReference type="InterPro" id="IPR013783">
    <property type="entry name" value="Ig-like_fold"/>
</dbReference>